<evidence type="ECO:0000313" key="1">
    <source>
        <dbReference type="EMBL" id="KAJ3545672.1"/>
    </source>
</evidence>
<name>A0ACC1SSS6_9HYPO</name>
<accession>A0ACC1SSS6</accession>
<keyword evidence="2" id="KW-1185">Reference proteome</keyword>
<dbReference type="EMBL" id="JANRMS010000142">
    <property type="protein sequence ID" value="KAJ3545672.1"/>
    <property type="molecule type" value="Genomic_DNA"/>
</dbReference>
<protein>
    <submittedName>
        <fullName evidence="1">Uncharacterized protein</fullName>
    </submittedName>
</protein>
<dbReference type="Proteomes" id="UP001148629">
    <property type="component" value="Unassembled WGS sequence"/>
</dbReference>
<comment type="caution">
    <text evidence="1">The sequence shown here is derived from an EMBL/GenBank/DDBJ whole genome shotgun (WGS) entry which is preliminary data.</text>
</comment>
<gene>
    <name evidence="1" type="ORF">NM208_g2396</name>
</gene>
<organism evidence="1 2">
    <name type="scientific">Fusarium decemcellulare</name>
    <dbReference type="NCBI Taxonomy" id="57161"/>
    <lineage>
        <taxon>Eukaryota</taxon>
        <taxon>Fungi</taxon>
        <taxon>Dikarya</taxon>
        <taxon>Ascomycota</taxon>
        <taxon>Pezizomycotina</taxon>
        <taxon>Sordariomycetes</taxon>
        <taxon>Hypocreomycetidae</taxon>
        <taxon>Hypocreales</taxon>
        <taxon>Nectriaceae</taxon>
        <taxon>Fusarium</taxon>
        <taxon>Fusarium decemcellulare species complex</taxon>
    </lineage>
</organism>
<sequence>MPVTGGSSWGHRLPDNEKKIWRAGANNVHTTPSTNSPVNFRYAKDSLSWTGLTMLKVIFGRNEALSKKLATRFQEKFPKADLAKWPPNEDGLPTYLAYYNKTTKRPKYDKDGDLPTRDDELYRKVDDLSDKFTAVTSTLAIETQVNTLGNTVADVKQAVFSAGMRSEKLATRFQETFSKADLEKVKRAPPRTSKKHWTL</sequence>
<reference evidence="1" key="1">
    <citation type="submission" date="2022-08" db="EMBL/GenBank/DDBJ databases">
        <title>Genome Sequence of Fusarium decemcellulare.</title>
        <authorList>
            <person name="Buettner E."/>
        </authorList>
    </citation>
    <scope>NUCLEOTIDE SEQUENCE</scope>
    <source>
        <strain evidence="1">Babe19</strain>
    </source>
</reference>
<proteinExistence type="predicted"/>
<evidence type="ECO:0000313" key="2">
    <source>
        <dbReference type="Proteomes" id="UP001148629"/>
    </source>
</evidence>